<protein>
    <submittedName>
        <fullName evidence="1">Uncharacterized protein</fullName>
    </submittedName>
</protein>
<evidence type="ECO:0000313" key="1">
    <source>
        <dbReference type="EMBL" id="KAK9098771.1"/>
    </source>
</evidence>
<comment type="caution">
    <text evidence="1">The sequence shown here is derived from an EMBL/GenBank/DDBJ whole genome shotgun (WGS) entry which is preliminary data.</text>
</comment>
<proteinExistence type="predicted"/>
<name>A0AAP0ET48_9MAGN</name>
<reference evidence="1 2" key="1">
    <citation type="submission" date="2024-01" db="EMBL/GenBank/DDBJ databases">
        <title>Genome assemblies of Stephania.</title>
        <authorList>
            <person name="Yang L."/>
        </authorList>
    </citation>
    <scope>NUCLEOTIDE SEQUENCE [LARGE SCALE GENOMIC DNA]</scope>
    <source>
        <strain evidence="1">YNDBR</strain>
        <tissue evidence="1">Leaf</tissue>
    </source>
</reference>
<gene>
    <name evidence="1" type="ORF">Syun_025816</name>
</gene>
<dbReference type="EMBL" id="JBBNAF010000011">
    <property type="protein sequence ID" value="KAK9098771.1"/>
    <property type="molecule type" value="Genomic_DNA"/>
</dbReference>
<sequence length="103" mass="11733">MWETSMKGIISLIQKSTPSSFTYIYEKNGGSLSDKAKLQRRRQELTQTTPDQSVDDEAVYYKVAGECPKGRVYSLRSLGRKKRTYVDPDASTSQQRKYISIAD</sequence>
<organism evidence="1 2">
    <name type="scientific">Stephania yunnanensis</name>
    <dbReference type="NCBI Taxonomy" id="152371"/>
    <lineage>
        <taxon>Eukaryota</taxon>
        <taxon>Viridiplantae</taxon>
        <taxon>Streptophyta</taxon>
        <taxon>Embryophyta</taxon>
        <taxon>Tracheophyta</taxon>
        <taxon>Spermatophyta</taxon>
        <taxon>Magnoliopsida</taxon>
        <taxon>Ranunculales</taxon>
        <taxon>Menispermaceae</taxon>
        <taxon>Menispermoideae</taxon>
        <taxon>Cissampelideae</taxon>
        <taxon>Stephania</taxon>
    </lineage>
</organism>
<keyword evidence="2" id="KW-1185">Reference proteome</keyword>
<evidence type="ECO:0000313" key="2">
    <source>
        <dbReference type="Proteomes" id="UP001420932"/>
    </source>
</evidence>
<accession>A0AAP0ET48</accession>
<dbReference type="AlphaFoldDB" id="A0AAP0ET48"/>
<dbReference type="Proteomes" id="UP001420932">
    <property type="component" value="Unassembled WGS sequence"/>
</dbReference>